<keyword evidence="1" id="KW-1133">Transmembrane helix</keyword>
<evidence type="ECO:0000313" key="4">
    <source>
        <dbReference type="EMBL" id="MSC34660.1"/>
    </source>
</evidence>
<dbReference type="OrthoDB" id="1644025at2"/>
<evidence type="ECO:0000313" key="6">
    <source>
        <dbReference type="Proteomes" id="UP000480929"/>
    </source>
</evidence>
<gene>
    <name evidence="4" type="ORF">GKD88_16145</name>
    <name evidence="3" type="ORF">GKE08_01685</name>
</gene>
<accession>A0A6N7S2J3</accession>
<dbReference type="InterPro" id="IPR031571">
    <property type="entry name" value="RcpC_dom"/>
</dbReference>
<dbReference type="CDD" id="cd11614">
    <property type="entry name" value="SAF_CpaB_FlgA_like"/>
    <property type="match status" value="1"/>
</dbReference>
<feature type="transmembrane region" description="Helical" evidence="1">
    <location>
        <begin position="12"/>
        <end position="31"/>
    </location>
</feature>
<name>A0A6N7S2J3_9FIRM</name>
<evidence type="ECO:0000313" key="3">
    <source>
        <dbReference type="EMBL" id="MSA88044.1"/>
    </source>
</evidence>
<comment type="caution">
    <text evidence="3">The sequence shown here is derived from an EMBL/GenBank/DDBJ whole genome shotgun (WGS) entry which is preliminary data.</text>
</comment>
<proteinExistence type="predicted"/>
<dbReference type="Pfam" id="PF16976">
    <property type="entry name" value="RcpC"/>
    <property type="match status" value="1"/>
</dbReference>
<evidence type="ECO:0000313" key="5">
    <source>
        <dbReference type="Proteomes" id="UP000433575"/>
    </source>
</evidence>
<dbReference type="EMBL" id="WKPJ01000002">
    <property type="protein sequence ID" value="MSA88044.1"/>
    <property type="molecule type" value="Genomic_DNA"/>
</dbReference>
<reference evidence="5 6" key="1">
    <citation type="journal article" date="2019" name="Nat. Med.">
        <title>A library of human gut bacterial isolates paired with longitudinal multiomics data enables mechanistic microbiome research.</title>
        <authorList>
            <person name="Poyet M."/>
            <person name="Groussin M."/>
            <person name="Gibbons S.M."/>
            <person name="Avila-Pacheco J."/>
            <person name="Jiang X."/>
            <person name="Kearney S.M."/>
            <person name="Perrotta A.R."/>
            <person name="Berdy B."/>
            <person name="Zhao S."/>
            <person name="Lieberman T.D."/>
            <person name="Swanson P.K."/>
            <person name="Smith M."/>
            <person name="Roesemann S."/>
            <person name="Alexander J.E."/>
            <person name="Rich S.A."/>
            <person name="Livny J."/>
            <person name="Vlamakis H."/>
            <person name="Clish C."/>
            <person name="Bullock K."/>
            <person name="Deik A."/>
            <person name="Scott J."/>
            <person name="Pierce K.A."/>
            <person name="Xavier R.J."/>
            <person name="Alm E.J."/>
        </authorList>
    </citation>
    <scope>NUCLEOTIDE SEQUENCE [LARGE SCALE GENOMIC DNA]</scope>
    <source>
        <strain evidence="3 5">BIOML-A4</strain>
        <strain evidence="4 6">BIOML-A5</strain>
    </source>
</reference>
<keyword evidence="1" id="KW-0812">Transmembrane</keyword>
<dbReference type="Proteomes" id="UP000433575">
    <property type="component" value="Unassembled WGS sequence"/>
</dbReference>
<dbReference type="EMBL" id="WKPI01000040">
    <property type="protein sequence ID" value="MSC34660.1"/>
    <property type="molecule type" value="Genomic_DNA"/>
</dbReference>
<evidence type="ECO:0000256" key="1">
    <source>
        <dbReference type="SAM" id="Phobius"/>
    </source>
</evidence>
<evidence type="ECO:0000259" key="2">
    <source>
        <dbReference type="Pfam" id="PF16976"/>
    </source>
</evidence>
<dbReference type="Proteomes" id="UP000480929">
    <property type="component" value="Unassembled WGS sequence"/>
</dbReference>
<keyword evidence="1" id="KW-0472">Membrane</keyword>
<dbReference type="AlphaFoldDB" id="A0A6N7S2J3"/>
<protein>
    <recommendedName>
        <fullName evidence="2">Flp pilus assembly protein RcpC/CpaB domain-containing protein</fullName>
    </recommendedName>
</protein>
<feature type="domain" description="Flp pilus assembly protein RcpC/CpaB" evidence="2">
    <location>
        <begin position="118"/>
        <end position="217"/>
    </location>
</feature>
<keyword evidence="6" id="KW-1185">Reference proteome</keyword>
<organism evidence="3 5">
    <name type="scientific">Holdemania massiliensis</name>
    <dbReference type="NCBI Taxonomy" id="1468449"/>
    <lineage>
        <taxon>Bacteria</taxon>
        <taxon>Bacillati</taxon>
        <taxon>Bacillota</taxon>
        <taxon>Erysipelotrichia</taxon>
        <taxon>Erysipelotrichales</taxon>
        <taxon>Erysipelotrichaceae</taxon>
        <taxon>Holdemania</taxon>
    </lineage>
</organism>
<sequence length="243" mass="27659">MEDKQMKKKIALTLTIGFTLLGLIISGFYFFQHELNRHLDLVSVPVSTSTLPPRHTITVQDLTWIDVPSAYLQADLLLNEAELVGCWTRLEGIIPRGSFFYEEMIERPEEMTDFSVTTLKEGQAVFPLAVSMDEISGQLMKPGQQVDLYVYGQWPDGQEMMDCLLRGVRVLELQNRYGERIDQAEDALPSTVLLAVDQAYLSSLSIAEKKGRIELYLTADSYNQAECILEEESQVLSWLKEKR</sequence>